<keyword evidence="2" id="KW-1185">Reference proteome</keyword>
<accession>A0A9Q1K473</accession>
<name>A0A9Q1K473_9CARY</name>
<reference evidence="1" key="1">
    <citation type="submission" date="2022-04" db="EMBL/GenBank/DDBJ databases">
        <title>Carnegiea gigantea Genome sequencing and assembly v2.</title>
        <authorList>
            <person name="Copetti D."/>
            <person name="Sanderson M.J."/>
            <person name="Burquez A."/>
            <person name="Wojciechowski M.F."/>
        </authorList>
    </citation>
    <scope>NUCLEOTIDE SEQUENCE</scope>
    <source>
        <strain evidence="1">SGP5-SGP5p</strain>
        <tissue evidence="1">Aerial part</tissue>
    </source>
</reference>
<protein>
    <submittedName>
        <fullName evidence="1">Uncharacterized protein</fullName>
    </submittedName>
</protein>
<dbReference type="Proteomes" id="UP001153076">
    <property type="component" value="Unassembled WGS sequence"/>
</dbReference>
<sequence length="183" mass="20685">MAEYLTTPTNAIVYVLICTQTGVGMWSHSCEGSIIRKLKQHSFNLSVSHGCATCTPWFTTVNIGLILSKHGRVPHSTHRCNNIHTHLHTNRGGSVLSQLRRQYDQKAKAAQLQSVSFLWVCHLHTMVYHGEHMPHPGGGGVLSQLQRQYDQKAKAAQLQSVSFSWVYHLHTMDYHGEHRFYPG</sequence>
<organism evidence="1 2">
    <name type="scientific">Carnegiea gigantea</name>
    <dbReference type="NCBI Taxonomy" id="171969"/>
    <lineage>
        <taxon>Eukaryota</taxon>
        <taxon>Viridiplantae</taxon>
        <taxon>Streptophyta</taxon>
        <taxon>Embryophyta</taxon>
        <taxon>Tracheophyta</taxon>
        <taxon>Spermatophyta</taxon>
        <taxon>Magnoliopsida</taxon>
        <taxon>eudicotyledons</taxon>
        <taxon>Gunneridae</taxon>
        <taxon>Pentapetalae</taxon>
        <taxon>Caryophyllales</taxon>
        <taxon>Cactineae</taxon>
        <taxon>Cactaceae</taxon>
        <taxon>Cactoideae</taxon>
        <taxon>Echinocereeae</taxon>
        <taxon>Carnegiea</taxon>
    </lineage>
</organism>
<dbReference type="EMBL" id="JAKOGI010000322">
    <property type="protein sequence ID" value="KAJ8436961.1"/>
    <property type="molecule type" value="Genomic_DNA"/>
</dbReference>
<evidence type="ECO:0000313" key="2">
    <source>
        <dbReference type="Proteomes" id="UP001153076"/>
    </source>
</evidence>
<comment type="caution">
    <text evidence="1">The sequence shown here is derived from an EMBL/GenBank/DDBJ whole genome shotgun (WGS) entry which is preliminary data.</text>
</comment>
<proteinExistence type="predicted"/>
<gene>
    <name evidence="1" type="ORF">Cgig2_018908</name>
</gene>
<evidence type="ECO:0000313" key="1">
    <source>
        <dbReference type="EMBL" id="KAJ8436961.1"/>
    </source>
</evidence>
<dbReference type="AlphaFoldDB" id="A0A9Q1K473"/>